<accession>A0ABP1JSU2</accession>
<gene>
    <name evidence="2" type="ORF">HINF_LOCUS40933</name>
</gene>
<feature type="region of interest" description="Disordered" evidence="1">
    <location>
        <begin position="127"/>
        <end position="146"/>
    </location>
</feature>
<evidence type="ECO:0000313" key="2">
    <source>
        <dbReference type="EMBL" id="CAL6045225.1"/>
    </source>
</evidence>
<evidence type="ECO:0000256" key="1">
    <source>
        <dbReference type="SAM" id="MobiDB-lite"/>
    </source>
</evidence>
<comment type="caution">
    <text evidence="2">The sequence shown here is derived from an EMBL/GenBank/DDBJ whole genome shotgun (WGS) entry which is preliminary data.</text>
</comment>
<protein>
    <submittedName>
        <fullName evidence="2">Uncharacterized protein</fullName>
    </submittedName>
</protein>
<sequence>MKAHKFELAMSRVIRDINKVTVTEPKEIFDAFGEIPCRKNIWLLVSDYYGCIPQEAHDYYHNIWSKQFSDSFQEMKPEIDQLVAEQLQSQPSKATVTKMVIQLFLAQHPDKSFHKLSLNQYVHHQINRSQKTKEKAQKSEISNTQVSNTQSEVTVSDIQMLLKNISLL</sequence>
<evidence type="ECO:0000313" key="3">
    <source>
        <dbReference type="Proteomes" id="UP001642409"/>
    </source>
</evidence>
<name>A0ABP1JSU2_9EUKA</name>
<organism evidence="2 3">
    <name type="scientific">Hexamita inflata</name>
    <dbReference type="NCBI Taxonomy" id="28002"/>
    <lineage>
        <taxon>Eukaryota</taxon>
        <taxon>Metamonada</taxon>
        <taxon>Diplomonadida</taxon>
        <taxon>Hexamitidae</taxon>
        <taxon>Hexamitinae</taxon>
        <taxon>Hexamita</taxon>
    </lineage>
</organism>
<proteinExistence type="predicted"/>
<dbReference type="Proteomes" id="UP001642409">
    <property type="component" value="Unassembled WGS sequence"/>
</dbReference>
<keyword evidence="3" id="KW-1185">Reference proteome</keyword>
<dbReference type="EMBL" id="CAXDID020000163">
    <property type="protein sequence ID" value="CAL6045225.1"/>
    <property type="molecule type" value="Genomic_DNA"/>
</dbReference>
<reference evidence="2 3" key="1">
    <citation type="submission" date="2024-07" db="EMBL/GenBank/DDBJ databases">
        <authorList>
            <person name="Akdeniz Z."/>
        </authorList>
    </citation>
    <scope>NUCLEOTIDE SEQUENCE [LARGE SCALE GENOMIC DNA]</scope>
</reference>